<sequence length="262" mass="29240">MRNCFQGLEKFNRLTSDLKSDQLSGEDAFLLWDTYGFPIDLTQLMAEEKHIRVDIEGFNRVMEEAKEKARAARGKSWRQTKLLTCKLNKLCQLTIRGRKPIEPKHLQQIESIVEKQIKDALPVYTKEASLAQAKRIIGLRAVFGEVYPDPVRVVTVGKPVEDLLSDPENPEWAGLSTEFCGGPTLEKEVAALKSSLDAAELPAARKTALRLQLNKLQERIRKDQKAIADANLKLAIKAAVDTADALASKGEKEVTSKACLTR</sequence>
<evidence type="ECO:0000256" key="10">
    <source>
        <dbReference type="SAM" id="Coils"/>
    </source>
</evidence>
<gene>
    <name evidence="12" type="ORF">SELMODRAFT_422552</name>
</gene>
<keyword evidence="13" id="KW-1185">Reference proteome</keyword>
<evidence type="ECO:0000256" key="7">
    <source>
        <dbReference type="ARBA" id="ARBA00022884"/>
    </source>
</evidence>
<dbReference type="Gene3D" id="3.30.980.10">
    <property type="entry name" value="Threonyl-trna Synthetase, Chain A, domain 2"/>
    <property type="match status" value="1"/>
</dbReference>
<dbReference type="GO" id="GO:0005737">
    <property type="term" value="C:cytoplasm"/>
    <property type="evidence" value="ECO:0007669"/>
    <property type="project" value="InterPro"/>
</dbReference>
<dbReference type="Pfam" id="PF01411">
    <property type="entry name" value="tRNA-synt_2c"/>
    <property type="match status" value="1"/>
</dbReference>
<evidence type="ECO:0000256" key="2">
    <source>
        <dbReference type="ARBA" id="ARBA00013168"/>
    </source>
</evidence>
<dbReference type="GO" id="GO:0000049">
    <property type="term" value="F:tRNA binding"/>
    <property type="evidence" value="ECO:0007669"/>
    <property type="project" value="UniProtKB-KW"/>
</dbReference>
<keyword evidence="6" id="KW-0067">ATP-binding</keyword>
<dbReference type="PANTHER" id="PTHR11777:SF9">
    <property type="entry name" value="ALANINE--TRNA LIGASE, CYTOPLASMIC"/>
    <property type="match status" value="1"/>
</dbReference>
<organism evidence="13">
    <name type="scientific">Selaginella moellendorffii</name>
    <name type="common">Spikemoss</name>
    <dbReference type="NCBI Taxonomy" id="88036"/>
    <lineage>
        <taxon>Eukaryota</taxon>
        <taxon>Viridiplantae</taxon>
        <taxon>Streptophyta</taxon>
        <taxon>Embryophyta</taxon>
        <taxon>Tracheophyta</taxon>
        <taxon>Lycopodiopsida</taxon>
        <taxon>Selaginellales</taxon>
        <taxon>Selaginellaceae</taxon>
        <taxon>Selaginella</taxon>
    </lineage>
</organism>
<dbReference type="InterPro" id="IPR018163">
    <property type="entry name" value="Thr/Ala-tRNA-synth_IIc_edit"/>
</dbReference>
<evidence type="ECO:0000256" key="8">
    <source>
        <dbReference type="ARBA" id="ARBA00022917"/>
    </source>
</evidence>
<evidence type="ECO:0000256" key="4">
    <source>
        <dbReference type="ARBA" id="ARBA00022598"/>
    </source>
</evidence>
<dbReference type="GO" id="GO:0004813">
    <property type="term" value="F:alanine-tRNA ligase activity"/>
    <property type="evidence" value="ECO:0007669"/>
    <property type="project" value="UniProtKB-EC"/>
</dbReference>
<name>D8SIT1_SELML</name>
<dbReference type="Proteomes" id="UP000001514">
    <property type="component" value="Unassembled WGS sequence"/>
</dbReference>
<dbReference type="HOGENOM" id="CLU_1063190_0_0_1"/>
<dbReference type="SUPFAM" id="SSF55186">
    <property type="entry name" value="ThrRS/AlaRS common domain"/>
    <property type="match status" value="1"/>
</dbReference>
<dbReference type="GO" id="GO:0005524">
    <property type="term" value="F:ATP binding"/>
    <property type="evidence" value="ECO:0007669"/>
    <property type="project" value="UniProtKB-KW"/>
</dbReference>
<evidence type="ECO:0000256" key="6">
    <source>
        <dbReference type="ARBA" id="ARBA00022840"/>
    </source>
</evidence>
<feature type="domain" description="Alanyl-tRNA synthetase class IIc N-terminal" evidence="11">
    <location>
        <begin position="6"/>
        <end position="77"/>
    </location>
</feature>
<dbReference type="GO" id="GO:0006419">
    <property type="term" value="P:alanyl-tRNA aminoacylation"/>
    <property type="evidence" value="ECO:0007669"/>
    <property type="project" value="InterPro"/>
</dbReference>
<dbReference type="InterPro" id="IPR018164">
    <property type="entry name" value="Ala-tRNA-synth_IIc_N"/>
</dbReference>
<dbReference type="AlphaFoldDB" id="D8SIT1"/>
<dbReference type="eggNOG" id="KOG0188">
    <property type="taxonomic scope" value="Eukaryota"/>
</dbReference>
<dbReference type="InterPro" id="IPR050058">
    <property type="entry name" value="Ala-tRNA_ligase"/>
</dbReference>
<protein>
    <recommendedName>
        <fullName evidence="2">alanine--tRNA ligase</fullName>
        <ecNumber evidence="2">6.1.1.7</ecNumber>
    </recommendedName>
</protein>
<dbReference type="FunFam" id="3.30.980.10:FF:000004">
    <property type="entry name" value="Alanine--tRNA ligase, cytoplasmic"/>
    <property type="match status" value="1"/>
</dbReference>
<keyword evidence="3" id="KW-0820">tRNA-binding</keyword>
<dbReference type="InParanoid" id="D8SIT1"/>
<proteinExistence type="inferred from homology"/>
<evidence type="ECO:0000313" key="13">
    <source>
        <dbReference type="Proteomes" id="UP000001514"/>
    </source>
</evidence>
<dbReference type="EC" id="6.1.1.7" evidence="2"/>
<keyword evidence="9" id="KW-0030">Aminoacyl-tRNA synthetase</keyword>
<keyword evidence="8" id="KW-0648">Protein biosynthesis</keyword>
<dbReference type="SUPFAM" id="SSF101353">
    <property type="entry name" value="Putative anticodon-binding domain of alanyl-tRNA synthetase (AlaRS)"/>
    <property type="match status" value="1"/>
</dbReference>
<evidence type="ECO:0000256" key="3">
    <source>
        <dbReference type="ARBA" id="ARBA00022555"/>
    </source>
</evidence>
<dbReference type="InterPro" id="IPR018162">
    <property type="entry name" value="Ala-tRNA-ligase_IIc_anticod-bd"/>
</dbReference>
<evidence type="ECO:0000256" key="9">
    <source>
        <dbReference type="ARBA" id="ARBA00023146"/>
    </source>
</evidence>
<evidence type="ECO:0000256" key="1">
    <source>
        <dbReference type="ARBA" id="ARBA00008226"/>
    </source>
</evidence>
<comment type="similarity">
    <text evidence="1">Belongs to the class-II aminoacyl-tRNA synthetase family.</text>
</comment>
<reference evidence="12 13" key="1">
    <citation type="journal article" date="2011" name="Science">
        <title>The Selaginella genome identifies genetic changes associated with the evolution of vascular plants.</title>
        <authorList>
            <person name="Banks J.A."/>
            <person name="Nishiyama T."/>
            <person name="Hasebe M."/>
            <person name="Bowman J.L."/>
            <person name="Gribskov M."/>
            <person name="dePamphilis C."/>
            <person name="Albert V.A."/>
            <person name="Aono N."/>
            <person name="Aoyama T."/>
            <person name="Ambrose B.A."/>
            <person name="Ashton N.W."/>
            <person name="Axtell M.J."/>
            <person name="Barker E."/>
            <person name="Barker M.S."/>
            <person name="Bennetzen J.L."/>
            <person name="Bonawitz N.D."/>
            <person name="Chapple C."/>
            <person name="Cheng C."/>
            <person name="Correa L.G."/>
            <person name="Dacre M."/>
            <person name="DeBarry J."/>
            <person name="Dreyer I."/>
            <person name="Elias M."/>
            <person name="Engstrom E.M."/>
            <person name="Estelle M."/>
            <person name="Feng L."/>
            <person name="Finet C."/>
            <person name="Floyd S.K."/>
            <person name="Frommer W.B."/>
            <person name="Fujita T."/>
            <person name="Gramzow L."/>
            <person name="Gutensohn M."/>
            <person name="Harholt J."/>
            <person name="Hattori M."/>
            <person name="Heyl A."/>
            <person name="Hirai T."/>
            <person name="Hiwatashi Y."/>
            <person name="Ishikawa M."/>
            <person name="Iwata M."/>
            <person name="Karol K.G."/>
            <person name="Koehler B."/>
            <person name="Kolukisaoglu U."/>
            <person name="Kubo M."/>
            <person name="Kurata T."/>
            <person name="Lalonde S."/>
            <person name="Li K."/>
            <person name="Li Y."/>
            <person name="Litt A."/>
            <person name="Lyons E."/>
            <person name="Manning G."/>
            <person name="Maruyama T."/>
            <person name="Michael T.P."/>
            <person name="Mikami K."/>
            <person name="Miyazaki S."/>
            <person name="Morinaga S."/>
            <person name="Murata T."/>
            <person name="Mueller-Roeber B."/>
            <person name="Nelson D.R."/>
            <person name="Obara M."/>
            <person name="Oguri Y."/>
            <person name="Olmstead R.G."/>
            <person name="Onodera N."/>
            <person name="Petersen B.L."/>
            <person name="Pils B."/>
            <person name="Prigge M."/>
            <person name="Rensing S.A."/>
            <person name="Riano-Pachon D.M."/>
            <person name="Roberts A.W."/>
            <person name="Sato Y."/>
            <person name="Scheller H.V."/>
            <person name="Schulz B."/>
            <person name="Schulz C."/>
            <person name="Shakirov E.V."/>
            <person name="Shibagaki N."/>
            <person name="Shinohara N."/>
            <person name="Shippen D.E."/>
            <person name="Soerensen I."/>
            <person name="Sotooka R."/>
            <person name="Sugimoto N."/>
            <person name="Sugita M."/>
            <person name="Sumikawa N."/>
            <person name="Tanurdzic M."/>
            <person name="Theissen G."/>
            <person name="Ulvskov P."/>
            <person name="Wakazuki S."/>
            <person name="Weng J.K."/>
            <person name="Willats W.W."/>
            <person name="Wipf D."/>
            <person name="Wolf P.G."/>
            <person name="Yang L."/>
            <person name="Zimmer A.D."/>
            <person name="Zhu Q."/>
            <person name="Mitros T."/>
            <person name="Hellsten U."/>
            <person name="Loque D."/>
            <person name="Otillar R."/>
            <person name="Salamov A."/>
            <person name="Schmutz J."/>
            <person name="Shapiro H."/>
            <person name="Lindquist E."/>
            <person name="Lucas S."/>
            <person name="Rokhsar D."/>
            <person name="Grigoriev I.V."/>
        </authorList>
    </citation>
    <scope>NUCLEOTIDE SEQUENCE [LARGE SCALE GENOMIC DNA]</scope>
</reference>
<keyword evidence="5" id="KW-0547">Nucleotide-binding</keyword>
<dbReference type="PANTHER" id="PTHR11777">
    <property type="entry name" value="ALANYL-TRNA SYNTHETASE"/>
    <property type="match status" value="1"/>
</dbReference>
<dbReference type="EMBL" id="GL377622">
    <property type="protein sequence ID" value="EFJ15550.1"/>
    <property type="molecule type" value="Genomic_DNA"/>
</dbReference>
<feature type="coiled-coil region" evidence="10">
    <location>
        <begin position="206"/>
        <end position="233"/>
    </location>
</feature>
<evidence type="ECO:0000313" key="12">
    <source>
        <dbReference type="EMBL" id="EFJ15550.1"/>
    </source>
</evidence>
<keyword evidence="4" id="KW-0436">Ligase</keyword>
<dbReference type="Gramene" id="EFJ15550">
    <property type="protein sequence ID" value="EFJ15550"/>
    <property type="gene ID" value="SELMODRAFT_422552"/>
</dbReference>
<dbReference type="STRING" id="88036.D8SIT1"/>
<keyword evidence="7" id="KW-0694">RNA-binding</keyword>
<dbReference type="KEGG" id="smo:SELMODRAFT_422552"/>
<evidence type="ECO:0000259" key="11">
    <source>
        <dbReference type="Pfam" id="PF01411"/>
    </source>
</evidence>
<accession>D8SIT1</accession>
<evidence type="ECO:0000256" key="5">
    <source>
        <dbReference type="ARBA" id="ARBA00022741"/>
    </source>
</evidence>
<keyword evidence="10" id="KW-0175">Coiled coil</keyword>